<dbReference type="InterPro" id="IPR001130">
    <property type="entry name" value="TatD-like"/>
</dbReference>
<keyword evidence="5" id="KW-0269">Exonuclease</keyword>
<dbReference type="EMBL" id="JAPTGG010000002">
    <property type="protein sequence ID" value="MCZ0864179.1"/>
    <property type="molecule type" value="Genomic_DNA"/>
</dbReference>
<dbReference type="Proteomes" id="UP001069090">
    <property type="component" value="Unassembled WGS sequence"/>
</dbReference>
<accession>A0A9J6RI91</accession>
<feature type="binding site" evidence="7">
    <location>
        <position position="215"/>
    </location>
    <ligand>
        <name>a divalent metal cation</name>
        <dbReference type="ChEBI" id="CHEBI:60240"/>
        <label>1</label>
    </ligand>
</feature>
<feature type="binding site" evidence="7">
    <location>
        <position position="103"/>
    </location>
    <ligand>
        <name>a divalent metal cation</name>
        <dbReference type="ChEBI" id="CHEBI:60240"/>
        <label>1</label>
    </ligand>
</feature>
<name>A0A9J6RI91_9GAMM</name>
<gene>
    <name evidence="8" type="ORF">O0V09_03145</name>
</gene>
<evidence type="ECO:0000256" key="1">
    <source>
        <dbReference type="ARBA" id="ARBA00022490"/>
    </source>
</evidence>
<dbReference type="CDD" id="cd01310">
    <property type="entry name" value="TatD_DNAse"/>
    <property type="match status" value="1"/>
</dbReference>
<dbReference type="PIRSF" id="PIRSF005902">
    <property type="entry name" value="DNase_TatD"/>
    <property type="match status" value="1"/>
</dbReference>
<dbReference type="PROSITE" id="PS01090">
    <property type="entry name" value="TATD_2"/>
    <property type="match status" value="1"/>
</dbReference>
<dbReference type="InterPro" id="IPR018228">
    <property type="entry name" value="DNase_TatD-rel_CS"/>
</dbReference>
<evidence type="ECO:0000256" key="5">
    <source>
        <dbReference type="ARBA" id="ARBA00022839"/>
    </source>
</evidence>
<keyword evidence="9" id="KW-1185">Reference proteome</keyword>
<organism evidence="8 9">
    <name type="scientific">Dasania phycosphaerae</name>
    <dbReference type="NCBI Taxonomy" id="2950436"/>
    <lineage>
        <taxon>Bacteria</taxon>
        <taxon>Pseudomonadati</taxon>
        <taxon>Pseudomonadota</taxon>
        <taxon>Gammaproteobacteria</taxon>
        <taxon>Cellvibrionales</taxon>
        <taxon>Spongiibacteraceae</taxon>
        <taxon>Dasania</taxon>
    </lineage>
</organism>
<comment type="caution">
    <text evidence="8">The sequence shown here is derived from an EMBL/GenBank/DDBJ whole genome shotgun (WGS) entry which is preliminary data.</text>
</comment>
<keyword evidence="2" id="KW-0540">Nuclease</keyword>
<dbReference type="PANTHER" id="PTHR10060:SF15">
    <property type="entry name" value="DEOXYRIBONUCLEASE TATDN1"/>
    <property type="match status" value="1"/>
</dbReference>
<evidence type="ECO:0000313" key="9">
    <source>
        <dbReference type="Proteomes" id="UP001069090"/>
    </source>
</evidence>
<dbReference type="RefSeq" id="WP_258330334.1">
    <property type="nucleotide sequence ID" value="NZ_JAPTGG010000002.1"/>
</dbReference>
<dbReference type="Gene3D" id="3.20.20.140">
    <property type="entry name" value="Metal-dependent hydrolases"/>
    <property type="match status" value="1"/>
</dbReference>
<proteinExistence type="predicted"/>
<evidence type="ECO:0000256" key="2">
    <source>
        <dbReference type="ARBA" id="ARBA00022722"/>
    </source>
</evidence>
<dbReference type="InterPro" id="IPR032466">
    <property type="entry name" value="Metal_Hydrolase"/>
</dbReference>
<evidence type="ECO:0000313" key="8">
    <source>
        <dbReference type="EMBL" id="MCZ0864179.1"/>
    </source>
</evidence>
<keyword evidence="6" id="KW-0460">Magnesium</keyword>
<keyword evidence="1" id="KW-0963">Cytoplasm</keyword>
<dbReference type="GO" id="GO:0046872">
    <property type="term" value="F:metal ion binding"/>
    <property type="evidence" value="ECO:0007669"/>
    <property type="project" value="UniProtKB-KW"/>
</dbReference>
<evidence type="ECO:0000256" key="6">
    <source>
        <dbReference type="ARBA" id="ARBA00022842"/>
    </source>
</evidence>
<dbReference type="PANTHER" id="PTHR10060">
    <property type="entry name" value="TATD FAMILY DEOXYRIBONUCLEASE"/>
    <property type="match status" value="1"/>
</dbReference>
<reference evidence="8 9" key="1">
    <citation type="submission" date="2022-12" db="EMBL/GenBank/DDBJ databases">
        <title>Dasania phycosphaerae sp. nov., isolated from particulate material of the south coast of Korea.</title>
        <authorList>
            <person name="Jiang Y."/>
        </authorList>
    </citation>
    <scope>NUCLEOTIDE SEQUENCE [LARGE SCALE GENOMIC DNA]</scope>
    <source>
        <strain evidence="8 9">GY-19</strain>
    </source>
</reference>
<evidence type="ECO:0000256" key="7">
    <source>
        <dbReference type="PIRSR" id="PIRSR005902-1"/>
    </source>
</evidence>
<dbReference type="FunFam" id="3.20.20.140:FF:000018">
    <property type="entry name" value="3'-5' ssDNA/RNA exonuclease TatD"/>
    <property type="match status" value="1"/>
</dbReference>
<dbReference type="AlphaFoldDB" id="A0A9J6RI91"/>
<sequence length="285" mass="31852">MTQPLAQTLHASIDIGANLTHARFAKDLAQVISRAQQAHISHIVVTGTSIAESTAAIALCQQYPHYLYCTAGIHPHDASQFDAHNYEQLKQLASQPCVRAIGETGLDFNRNFSSPQQQIHAFEQQIALAIELQPPLFLHERDAHEKQLDILKYYRPQLVNAVIHCFTGDKQQCFNYLDLDLHIGVTGWICDEQRGQALRECVAAIPPHRLMIETDAPYLSPKTQPKPKLARKGRNEPCTLNYVAEAVARCSQREIDEVIQQTAATSRLFFGLGLQAKAEAKPLRT</sequence>
<keyword evidence="4 8" id="KW-0378">Hydrolase</keyword>
<protein>
    <submittedName>
        <fullName evidence="8">TatD family hydrolase</fullName>
    </submittedName>
</protein>
<evidence type="ECO:0000256" key="3">
    <source>
        <dbReference type="ARBA" id="ARBA00022723"/>
    </source>
</evidence>
<dbReference type="Pfam" id="PF01026">
    <property type="entry name" value="TatD_DNase"/>
    <property type="match status" value="1"/>
</dbReference>
<evidence type="ECO:0000256" key="4">
    <source>
        <dbReference type="ARBA" id="ARBA00022801"/>
    </source>
</evidence>
<dbReference type="SUPFAM" id="SSF51556">
    <property type="entry name" value="Metallo-dependent hydrolases"/>
    <property type="match status" value="1"/>
</dbReference>
<dbReference type="GO" id="GO:0004527">
    <property type="term" value="F:exonuclease activity"/>
    <property type="evidence" value="ECO:0007669"/>
    <property type="project" value="UniProtKB-KW"/>
</dbReference>
<feature type="binding site" evidence="7">
    <location>
        <position position="164"/>
    </location>
    <ligand>
        <name>a divalent metal cation</name>
        <dbReference type="ChEBI" id="CHEBI:60240"/>
        <label>2</label>
    </ligand>
</feature>
<keyword evidence="3 7" id="KW-0479">Metal-binding</keyword>
<feature type="binding site" evidence="7">
    <location>
        <position position="139"/>
    </location>
    <ligand>
        <name>a divalent metal cation</name>
        <dbReference type="ChEBI" id="CHEBI:60240"/>
        <label>2</label>
    </ligand>
</feature>
<dbReference type="InterPro" id="IPR050891">
    <property type="entry name" value="TatD-type_Hydrolase"/>
</dbReference>